<feature type="transmembrane region" description="Helical" evidence="6">
    <location>
        <begin position="35"/>
        <end position="54"/>
    </location>
</feature>
<dbReference type="Proteomes" id="UP000189981">
    <property type="component" value="Unassembled WGS sequence"/>
</dbReference>
<dbReference type="RefSeq" id="WP_079704096.1">
    <property type="nucleotide sequence ID" value="NZ_FUYR01000007.1"/>
</dbReference>
<evidence type="ECO:0000313" key="8">
    <source>
        <dbReference type="EMBL" id="SKB93867.1"/>
    </source>
</evidence>
<evidence type="ECO:0000313" key="9">
    <source>
        <dbReference type="Proteomes" id="UP000189981"/>
    </source>
</evidence>
<accession>A0A1T5FCM9</accession>
<dbReference type="PANTHER" id="PTHR32309:SF31">
    <property type="entry name" value="CAPSULAR EXOPOLYSACCHARIDE FAMILY"/>
    <property type="match status" value="1"/>
</dbReference>
<dbReference type="InterPro" id="IPR050445">
    <property type="entry name" value="Bact_polysacc_biosynth/exp"/>
</dbReference>
<dbReference type="GO" id="GO:0005886">
    <property type="term" value="C:plasma membrane"/>
    <property type="evidence" value="ECO:0007669"/>
    <property type="project" value="UniProtKB-SubCell"/>
</dbReference>
<dbReference type="Pfam" id="PF02706">
    <property type="entry name" value="Wzz"/>
    <property type="match status" value="1"/>
</dbReference>
<dbReference type="AlphaFoldDB" id="A0A1T5FCM9"/>
<keyword evidence="9" id="KW-1185">Reference proteome</keyword>
<dbReference type="OrthoDB" id="745212at2"/>
<keyword evidence="2" id="KW-1003">Cell membrane</keyword>
<comment type="subcellular location">
    <subcellularLocation>
        <location evidence="1">Cell membrane</location>
        <topology evidence="1">Multi-pass membrane protein</topology>
    </subcellularLocation>
</comment>
<evidence type="ECO:0000259" key="7">
    <source>
        <dbReference type="Pfam" id="PF02706"/>
    </source>
</evidence>
<proteinExistence type="predicted"/>
<evidence type="ECO:0000256" key="4">
    <source>
        <dbReference type="ARBA" id="ARBA00022989"/>
    </source>
</evidence>
<protein>
    <submittedName>
        <fullName evidence="8">Chain length determinant protein</fullName>
    </submittedName>
</protein>
<sequence length="358" mass="40035">MDTRVKNQENLENEISLKEIFLKAGEWVKYLISKWYLILIAGILGGALGLYYAYQQQPVYTAELTFALEDDQGGSGGYAGLASQFGLNLGGGGGGGVFAGENLIELMKSRSLIEKTLLTSVSIGGYKEITLAEYFIVFNKLHESWQDKPELKNLHFYPRADRTKFTLKQDSVLGKFYKVIVNGTLTVNRKDDQLGIIMIRVKSGNEQFAKKFVETLAEVVTGFYVETKTKKSVQNLAILQYQTDSVRRALNYAISGVAVSADMNPNPNPARRVLAVPSQRRTVDVQASQAILTELVKNLEISKMSLRRETPLIQVIDTPILPLDITMFGKRRGLMIGGIIGGFLMINYLLIRRFLFNR</sequence>
<organism evidence="8 9">
    <name type="scientific">Daejeonella lutea</name>
    <dbReference type="NCBI Taxonomy" id="572036"/>
    <lineage>
        <taxon>Bacteria</taxon>
        <taxon>Pseudomonadati</taxon>
        <taxon>Bacteroidota</taxon>
        <taxon>Sphingobacteriia</taxon>
        <taxon>Sphingobacteriales</taxon>
        <taxon>Sphingobacteriaceae</taxon>
        <taxon>Daejeonella</taxon>
    </lineage>
</organism>
<feature type="transmembrane region" description="Helical" evidence="6">
    <location>
        <begin position="333"/>
        <end position="351"/>
    </location>
</feature>
<keyword evidence="3 6" id="KW-0812">Transmembrane</keyword>
<dbReference type="InterPro" id="IPR003856">
    <property type="entry name" value="LPS_length_determ_N"/>
</dbReference>
<evidence type="ECO:0000256" key="5">
    <source>
        <dbReference type="ARBA" id="ARBA00023136"/>
    </source>
</evidence>
<dbReference type="STRING" id="572036.SAMN05661099_3598"/>
<evidence type="ECO:0000256" key="6">
    <source>
        <dbReference type="SAM" id="Phobius"/>
    </source>
</evidence>
<keyword evidence="4 6" id="KW-1133">Transmembrane helix</keyword>
<evidence type="ECO:0000256" key="3">
    <source>
        <dbReference type="ARBA" id="ARBA00022692"/>
    </source>
</evidence>
<feature type="domain" description="Polysaccharide chain length determinant N-terminal" evidence="7">
    <location>
        <begin position="28"/>
        <end position="116"/>
    </location>
</feature>
<gene>
    <name evidence="8" type="ORF">SAMN05661099_3598</name>
</gene>
<keyword evidence="5 6" id="KW-0472">Membrane</keyword>
<name>A0A1T5FCM9_9SPHI</name>
<evidence type="ECO:0000256" key="1">
    <source>
        <dbReference type="ARBA" id="ARBA00004651"/>
    </source>
</evidence>
<dbReference type="EMBL" id="FUYR01000007">
    <property type="protein sequence ID" value="SKB93867.1"/>
    <property type="molecule type" value="Genomic_DNA"/>
</dbReference>
<reference evidence="9" key="1">
    <citation type="submission" date="2017-02" db="EMBL/GenBank/DDBJ databases">
        <authorList>
            <person name="Varghese N."/>
            <person name="Submissions S."/>
        </authorList>
    </citation>
    <scope>NUCLEOTIDE SEQUENCE [LARGE SCALE GENOMIC DNA]</scope>
    <source>
        <strain evidence="9">DSM 22385</strain>
    </source>
</reference>
<evidence type="ECO:0000256" key="2">
    <source>
        <dbReference type="ARBA" id="ARBA00022475"/>
    </source>
</evidence>
<dbReference type="PANTHER" id="PTHR32309">
    <property type="entry name" value="TYROSINE-PROTEIN KINASE"/>
    <property type="match status" value="1"/>
</dbReference>